<dbReference type="EMBL" id="WIXE01011983">
    <property type="protein sequence ID" value="KAK5976339.1"/>
    <property type="molecule type" value="Genomic_DNA"/>
</dbReference>
<evidence type="ECO:0000313" key="2">
    <source>
        <dbReference type="Proteomes" id="UP001331761"/>
    </source>
</evidence>
<gene>
    <name evidence="1" type="ORF">GCK32_020379</name>
</gene>
<accession>A0AAN8J1R6</accession>
<proteinExistence type="predicted"/>
<dbReference type="InterPro" id="IPR027417">
    <property type="entry name" value="P-loop_NTPase"/>
</dbReference>
<protein>
    <submittedName>
        <fullName evidence="1">Uncharacterized protein</fullName>
    </submittedName>
</protein>
<dbReference type="AlphaFoldDB" id="A0AAN8J1R6"/>
<evidence type="ECO:0000313" key="1">
    <source>
        <dbReference type="EMBL" id="KAK5976339.1"/>
    </source>
</evidence>
<keyword evidence="2" id="KW-1185">Reference proteome</keyword>
<feature type="non-terminal residue" evidence="1">
    <location>
        <position position="1"/>
    </location>
</feature>
<name>A0AAN8J1R6_TRICO</name>
<dbReference type="Gene3D" id="3.40.50.300">
    <property type="entry name" value="P-loop containing nucleotide triphosphate hydrolases"/>
    <property type="match status" value="1"/>
</dbReference>
<organism evidence="1 2">
    <name type="scientific">Trichostrongylus colubriformis</name>
    <name type="common">Black scour worm</name>
    <dbReference type="NCBI Taxonomy" id="6319"/>
    <lineage>
        <taxon>Eukaryota</taxon>
        <taxon>Metazoa</taxon>
        <taxon>Ecdysozoa</taxon>
        <taxon>Nematoda</taxon>
        <taxon>Chromadorea</taxon>
        <taxon>Rhabditida</taxon>
        <taxon>Rhabditina</taxon>
        <taxon>Rhabditomorpha</taxon>
        <taxon>Strongyloidea</taxon>
        <taxon>Trichostrongylidae</taxon>
        <taxon>Trichostrongylus</taxon>
    </lineage>
</organism>
<sequence>GHGGLLANKTRILITHGLSFLKDTDVVAVIRGGTIMYLDTYERLLDNNDALEIIQEAAEKPDEQPEVDLSEE</sequence>
<comment type="caution">
    <text evidence="1">The sequence shown here is derived from an EMBL/GenBank/DDBJ whole genome shotgun (WGS) entry which is preliminary data.</text>
</comment>
<dbReference type="SUPFAM" id="SSF52540">
    <property type="entry name" value="P-loop containing nucleoside triphosphate hydrolases"/>
    <property type="match status" value="1"/>
</dbReference>
<dbReference type="Proteomes" id="UP001331761">
    <property type="component" value="Unassembled WGS sequence"/>
</dbReference>
<reference evidence="1 2" key="1">
    <citation type="submission" date="2019-10" db="EMBL/GenBank/DDBJ databases">
        <title>Assembly and Annotation for the nematode Trichostrongylus colubriformis.</title>
        <authorList>
            <person name="Martin J."/>
        </authorList>
    </citation>
    <scope>NUCLEOTIDE SEQUENCE [LARGE SCALE GENOMIC DNA]</scope>
    <source>
        <strain evidence="1">G859</strain>
        <tissue evidence="1">Whole worm</tissue>
    </source>
</reference>